<keyword evidence="3" id="KW-0926">Vacuole</keyword>
<evidence type="ECO:0000256" key="2">
    <source>
        <dbReference type="ARBA" id="ARBA00022448"/>
    </source>
</evidence>
<dbReference type="GO" id="GO:0015031">
    <property type="term" value="P:protein transport"/>
    <property type="evidence" value="ECO:0007669"/>
    <property type="project" value="UniProtKB-KW"/>
</dbReference>
<accession>A0A1E3NQ00</accession>
<dbReference type="GO" id="GO:0005774">
    <property type="term" value="C:vacuolar membrane"/>
    <property type="evidence" value="ECO:0007669"/>
    <property type="project" value="UniProtKB-SubCell"/>
</dbReference>
<dbReference type="InterPro" id="IPR001680">
    <property type="entry name" value="WD40_rpt"/>
</dbReference>
<keyword evidence="6" id="KW-0653">Protein transport</keyword>
<dbReference type="SUPFAM" id="SSF50978">
    <property type="entry name" value="WD40 repeat-like"/>
    <property type="match status" value="1"/>
</dbReference>
<evidence type="ECO:0000256" key="7">
    <source>
        <dbReference type="ARBA" id="ARBA00025740"/>
    </source>
</evidence>
<proteinExistence type="inferred from homology"/>
<dbReference type="RefSeq" id="XP_019018736.1">
    <property type="nucleotide sequence ID" value="XM_019162669.1"/>
</dbReference>
<dbReference type="GO" id="GO:0000324">
    <property type="term" value="C:fungal-type vacuole"/>
    <property type="evidence" value="ECO:0007669"/>
    <property type="project" value="EnsemblFungi"/>
</dbReference>
<reference evidence="9 10" key="1">
    <citation type="journal article" date="2016" name="Proc. Natl. Acad. Sci. U.S.A.">
        <title>Comparative genomics of biotechnologically important yeasts.</title>
        <authorList>
            <person name="Riley R."/>
            <person name="Haridas S."/>
            <person name="Wolfe K.H."/>
            <person name="Lopes M.R."/>
            <person name="Hittinger C.T."/>
            <person name="Goeker M."/>
            <person name="Salamov A.A."/>
            <person name="Wisecaver J.H."/>
            <person name="Long T.M."/>
            <person name="Calvey C.H."/>
            <person name="Aerts A.L."/>
            <person name="Barry K.W."/>
            <person name="Choi C."/>
            <person name="Clum A."/>
            <person name="Coughlan A.Y."/>
            <person name="Deshpande S."/>
            <person name="Douglass A.P."/>
            <person name="Hanson S.J."/>
            <person name="Klenk H.-P."/>
            <person name="LaButti K.M."/>
            <person name="Lapidus A."/>
            <person name="Lindquist E.A."/>
            <person name="Lipzen A.M."/>
            <person name="Meier-Kolthoff J.P."/>
            <person name="Ohm R.A."/>
            <person name="Otillar R.P."/>
            <person name="Pangilinan J.L."/>
            <person name="Peng Y."/>
            <person name="Rokas A."/>
            <person name="Rosa C.A."/>
            <person name="Scheuner C."/>
            <person name="Sibirny A.A."/>
            <person name="Slot J.C."/>
            <person name="Stielow J.B."/>
            <person name="Sun H."/>
            <person name="Kurtzman C.P."/>
            <person name="Blackwell M."/>
            <person name="Grigoriev I.V."/>
            <person name="Jeffries T.W."/>
        </authorList>
    </citation>
    <scope>NUCLEOTIDE SEQUENCE [LARGE SCALE GENOMIC DNA]</scope>
    <source>
        <strain evidence="9 10">NRRL Y-2026</strain>
    </source>
</reference>
<dbReference type="Proteomes" id="UP000094455">
    <property type="component" value="Unassembled WGS sequence"/>
</dbReference>
<evidence type="ECO:0000256" key="1">
    <source>
        <dbReference type="ARBA" id="ARBA00004184"/>
    </source>
</evidence>
<gene>
    <name evidence="9" type="ORF">PICMEDRAFT_31019</name>
</gene>
<dbReference type="PANTHER" id="PTHR11227">
    <property type="entry name" value="WD-REPEAT PROTEIN INTERACTING WITH PHOSPHOINOSIDES WIPI -RELATED"/>
    <property type="match status" value="1"/>
</dbReference>
<evidence type="ECO:0000256" key="5">
    <source>
        <dbReference type="ARBA" id="ARBA00022737"/>
    </source>
</evidence>
<evidence type="ECO:0000313" key="10">
    <source>
        <dbReference type="Proteomes" id="UP000094455"/>
    </source>
</evidence>
<evidence type="ECO:0000256" key="3">
    <source>
        <dbReference type="ARBA" id="ARBA00022554"/>
    </source>
</evidence>
<name>A0A1E3NQ00_9ASCO</name>
<dbReference type="OrthoDB" id="1667587at2759"/>
<sequence>MNTQKSLQTSALSKEPKLLNVAFNQDQSCFAICSEKGFQVFSTYPMEMKMERDFTLTGRRLTHDEETGSGHWKEADTAVKSSTTGIGIIKMLYKTNYVALVGGGKKPRFPLNKLCIWDDLKEKNSIILEFTTPILNVHLSRTHIIVLLKNMVLVYSFKLKPDLIFSFDTIDNYSGVSDHAITENSSILVFPCRNSGQLHIVDILNKKKNSSEGDEDKKTVSLIKAHKNPIQCVCLSPSGKMVASASDIGTIIRVHDTRSCALLYEFRRGLDNAIITDMKFSPNGMKLAVLSDKNTLHIYHVYGDEVNGKNKTHILKDLPLFPNYFKSTWSFVSKDVGNKNDVINDVGTLGWADDESVIIIWKFRGIWEKYDIIINNSIEHNKGSRWQIVKEGWRSVC</sequence>
<dbReference type="InterPro" id="IPR015943">
    <property type="entry name" value="WD40/YVTN_repeat-like_dom_sf"/>
</dbReference>
<keyword evidence="5" id="KW-0677">Repeat</keyword>
<dbReference type="GeneID" id="30179356"/>
<dbReference type="EMBL" id="KV454002">
    <property type="protein sequence ID" value="ODQ47623.1"/>
    <property type="molecule type" value="Genomic_DNA"/>
</dbReference>
<evidence type="ECO:0000256" key="8">
    <source>
        <dbReference type="ARBA" id="ARBA00037813"/>
    </source>
</evidence>
<evidence type="ECO:0000313" key="9">
    <source>
        <dbReference type="EMBL" id="ODQ47623.1"/>
    </source>
</evidence>
<dbReference type="GO" id="GO:0005768">
    <property type="term" value="C:endosome"/>
    <property type="evidence" value="ECO:0007669"/>
    <property type="project" value="EnsemblFungi"/>
</dbReference>
<dbReference type="Pfam" id="PF21032">
    <property type="entry name" value="PROPPIN"/>
    <property type="match status" value="1"/>
</dbReference>
<dbReference type="InterPro" id="IPR048720">
    <property type="entry name" value="PROPPIN"/>
</dbReference>
<organism evidence="9 10">
    <name type="scientific">Pichia membranifaciens NRRL Y-2026</name>
    <dbReference type="NCBI Taxonomy" id="763406"/>
    <lineage>
        <taxon>Eukaryota</taxon>
        <taxon>Fungi</taxon>
        <taxon>Dikarya</taxon>
        <taxon>Ascomycota</taxon>
        <taxon>Saccharomycotina</taxon>
        <taxon>Pichiomycetes</taxon>
        <taxon>Pichiales</taxon>
        <taxon>Pichiaceae</taxon>
        <taxon>Pichia</taxon>
    </lineage>
</organism>
<comment type="similarity">
    <text evidence="7">Belongs to the WD repeat PROPPIN family.</text>
</comment>
<dbReference type="GO" id="GO:0032266">
    <property type="term" value="F:phosphatidylinositol-3-phosphate binding"/>
    <property type="evidence" value="ECO:0007669"/>
    <property type="project" value="EnsemblFungi"/>
</dbReference>
<dbReference type="Gene3D" id="2.130.10.10">
    <property type="entry name" value="YVTN repeat-like/Quinoprotein amine dehydrogenase"/>
    <property type="match status" value="1"/>
</dbReference>
<dbReference type="InterPro" id="IPR036322">
    <property type="entry name" value="WD40_repeat_dom_sf"/>
</dbReference>
<keyword evidence="4" id="KW-0853">WD repeat</keyword>
<keyword evidence="2" id="KW-0813">Transport</keyword>
<comment type="subcellular location">
    <subcellularLocation>
        <location evidence="1">Endomembrane system</location>
        <topology evidence="1">Peripheral membrane protein</topology>
    </subcellularLocation>
    <subcellularLocation>
        <location evidence="8">Vacuole membrane</location>
    </subcellularLocation>
</comment>
<protein>
    <recommendedName>
        <fullName evidence="11">Anaphase-promoting complex subunit 4 WD40 domain-containing protein</fullName>
    </recommendedName>
</protein>
<evidence type="ECO:0000256" key="4">
    <source>
        <dbReference type="ARBA" id="ARBA00022574"/>
    </source>
</evidence>
<evidence type="ECO:0000256" key="6">
    <source>
        <dbReference type="ARBA" id="ARBA00022927"/>
    </source>
</evidence>
<evidence type="ECO:0008006" key="11">
    <source>
        <dbReference type="Google" id="ProtNLM"/>
    </source>
</evidence>
<dbReference type="STRING" id="763406.A0A1E3NQ00"/>
<dbReference type="GO" id="GO:0080025">
    <property type="term" value="F:phosphatidylinositol-3,5-bisphosphate binding"/>
    <property type="evidence" value="ECO:0007669"/>
    <property type="project" value="EnsemblFungi"/>
</dbReference>
<dbReference type="GO" id="GO:0010314">
    <property type="term" value="F:phosphatidylinositol-5-phosphate binding"/>
    <property type="evidence" value="ECO:0007669"/>
    <property type="project" value="EnsemblFungi"/>
</dbReference>
<dbReference type="GO" id="GO:0070273">
    <property type="term" value="F:phosphatidylinositol-4-phosphate binding"/>
    <property type="evidence" value="ECO:0007669"/>
    <property type="project" value="EnsemblFungi"/>
</dbReference>
<dbReference type="SMART" id="SM00320">
    <property type="entry name" value="WD40"/>
    <property type="match status" value="3"/>
</dbReference>
<dbReference type="AlphaFoldDB" id="A0A1E3NQ00"/>
<keyword evidence="10" id="KW-1185">Reference proteome</keyword>
<dbReference type="GO" id="GO:0034727">
    <property type="term" value="P:piecemeal microautophagy of the nucleus"/>
    <property type="evidence" value="ECO:0007669"/>
    <property type="project" value="EnsemblFungi"/>
</dbReference>